<dbReference type="InterPro" id="IPR052372">
    <property type="entry name" value="YpjD/HemX"/>
</dbReference>
<name>A0ABT1G5H1_9GAMM</name>
<dbReference type="Pfam" id="PF01578">
    <property type="entry name" value="Cytochrom_C_asm"/>
    <property type="match status" value="1"/>
</dbReference>
<feature type="transmembrane region" description="Helical" evidence="1">
    <location>
        <begin position="218"/>
        <end position="236"/>
    </location>
</feature>
<gene>
    <name evidence="3" type="ORF">J2T60_000292</name>
</gene>
<dbReference type="EMBL" id="JALJYF010000001">
    <property type="protein sequence ID" value="MCP1726327.1"/>
    <property type="molecule type" value="Genomic_DNA"/>
</dbReference>
<proteinExistence type="predicted"/>
<dbReference type="PANTHER" id="PTHR38034">
    <property type="entry name" value="INNER MEMBRANE PROTEIN YPJD"/>
    <property type="match status" value="1"/>
</dbReference>
<dbReference type="InterPro" id="IPR002541">
    <property type="entry name" value="Cyt_c_assembly"/>
</dbReference>
<dbReference type="Proteomes" id="UP001523550">
    <property type="component" value="Unassembled WGS sequence"/>
</dbReference>
<feature type="transmembrane region" description="Helical" evidence="1">
    <location>
        <begin position="6"/>
        <end position="26"/>
    </location>
</feature>
<reference evidence="3 4" key="1">
    <citation type="submission" date="2022-03" db="EMBL/GenBank/DDBJ databases">
        <title>Genomic Encyclopedia of Type Strains, Phase III (KMG-III): the genomes of soil and plant-associated and newly described type strains.</title>
        <authorList>
            <person name="Whitman W."/>
        </authorList>
    </citation>
    <scope>NUCLEOTIDE SEQUENCE [LARGE SCALE GENOMIC DNA]</scope>
    <source>
        <strain evidence="3 4">BSker1</strain>
    </source>
</reference>
<feature type="transmembrane region" description="Helical" evidence="1">
    <location>
        <begin position="183"/>
        <end position="206"/>
    </location>
</feature>
<accession>A0ABT1G5H1</accession>
<feature type="transmembrane region" description="Helical" evidence="1">
    <location>
        <begin position="95"/>
        <end position="115"/>
    </location>
</feature>
<evidence type="ECO:0000259" key="2">
    <source>
        <dbReference type="Pfam" id="PF01578"/>
    </source>
</evidence>
<feature type="transmembrane region" description="Helical" evidence="1">
    <location>
        <begin position="38"/>
        <end position="61"/>
    </location>
</feature>
<feature type="transmembrane region" description="Helical" evidence="1">
    <location>
        <begin position="248"/>
        <end position="267"/>
    </location>
</feature>
<keyword evidence="4" id="KW-1185">Reference proteome</keyword>
<evidence type="ECO:0000313" key="3">
    <source>
        <dbReference type="EMBL" id="MCP1726327.1"/>
    </source>
</evidence>
<keyword evidence="1" id="KW-0812">Transmembrane</keyword>
<sequence length="276" mass="30097">MLGPIITVTAAVCYLLAMLLLVIRLVRRTASPLATDRMRGTALTVGLLGTFLHGVSLWMVVVHPAGLNLGLLNIISLVGWVVTGVMLLSALRQRVLNLAIPLLPVGTLAVLSTLLSDKGLPTLVDQPYPVLVSHVFLSIASYSLLSIAAVLAIVLSFQERRLRGRHPGGLLRILPPLEITERLLFQLIALGFAGLTLALFSGLFFVDNLFAQHLVHKTVLSLAAWVLFGTLLWGRLQFGWRGRVAIRWTLSAFALLALAYFGSRIVLEVFLGQRWG</sequence>
<feature type="domain" description="Cytochrome c assembly protein" evidence="2">
    <location>
        <begin position="47"/>
        <end position="268"/>
    </location>
</feature>
<dbReference type="PANTHER" id="PTHR38034:SF1">
    <property type="entry name" value="INNER MEMBRANE PROTEIN YPJD"/>
    <property type="match status" value="1"/>
</dbReference>
<organism evidence="3 4">
    <name type="scientific">Natronospira proteinivora</name>
    <dbReference type="NCBI Taxonomy" id="1807133"/>
    <lineage>
        <taxon>Bacteria</taxon>
        <taxon>Pseudomonadati</taxon>
        <taxon>Pseudomonadota</taxon>
        <taxon>Gammaproteobacteria</taxon>
        <taxon>Natronospirales</taxon>
        <taxon>Natronospiraceae</taxon>
        <taxon>Natronospira</taxon>
    </lineage>
</organism>
<keyword evidence="1" id="KW-0472">Membrane</keyword>
<keyword evidence="1" id="KW-1133">Transmembrane helix</keyword>
<comment type="caution">
    <text evidence="3">The sequence shown here is derived from an EMBL/GenBank/DDBJ whole genome shotgun (WGS) entry which is preliminary data.</text>
</comment>
<feature type="transmembrane region" description="Helical" evidence="1">
    <location>
        <begin position="135"/>
        <end position="157"/>
    </location>
</feature>
<protein>
    <submittedName>
        <fullName evidence="3">ABC-type uncharacterized transport system permease subunit</fullName>
    </submittedName>
</protein>
<evidence type="ECO:0000313" key="4">
    <source>
        <dbReference type="Proteomes" id="UP001523550"/>
    </source>
</evidence>
<evidence type="ECO:0000256" key="1">
    <source>
        <dbReference type="SAM" id="Phobius"/>
    </source>
</evidence>
<feature type="transmembrane region" description="Helical" evidence="1">
    <location>
        <begin position="67"/>
        <end position="88"/>
    </location>
</feature>
<dbReference type="RefSeq" id="WP_253444427.1">
    <property type="nucleotide sequence ID" value="NZ_JALJYF010000001.1"/>
</dbReference>